<reference evidence="1 2" key="1">
    <citation type="submission" date="2016-10" db="EMBL/GenBank/DDBJ databases">
        <title>Genome sequence of the ascomycete fungus Penicillium subrubescens.</title>
        <authorList>
            <person name="De Vries R.P."/>
            <person name="Peng M."/>
            <person name="Dilokpimol A."/>
            <person name="Hilden K."/>
            <person name="Makela M.R."/>
            <person name="Grigoriev I."/>
            <person name="Riley R."/>
            <person name="Granchi Z."/>
        </authorList>
    </citation>
    <scope>NUCLEOTIDE SEQUENCE [LARGE SCALE GENOMIC DNA]</scope>
    <source>
        <strain evidence="1 2">CBS 132785</strain>
    </source>
</reference>
<evidence type="ECO:0000313" key="1">
    <source>
        <dbReference type="EMBL" id="OKP07882.1"/>
    </source>
</evidence>
<accession>A0A1Q5U5X6</accession>
<dbReference type="PANTHER" id="PTHR37540:SF5">
    <property type="entry name" value="TRANSCRIPTION FACTOR DOMAIN-CONTAINING PROTEIN"/>
    <property type="match status" value="1"/>
</dbReference>
<dbReference type="PANTHER" id="PTHR37540">
    <property type="entry name" value="TRANSCRIPTION FACTOR (ACR-2), PUTATIVE-RELATED-RELATED"/>
    <property type="match status" value="1"/>
</dbReference>
<organism evidence="1 2">
    <name type="scientific">Penicillium subrubescens</name>
    <dbReference type="NCBI Taxonomy" id="1316194"/>
    <lineage>
        <taxon>Eukaryota</taxon>
        <taxon>Fungi</taxon>
        <taxon>Dikarya</taxon>
        <taxon>Ascomycota</taxon>
        <taxon>Pezizomycotina</taxon>
        <taxon>Eurotiomycetes</taxon>
        <taxon>Eurotiomycetidae</taxon>
        <taxon>Eurotiales</taxon>
        <taxon>Aspergillaceae</taxon>
        <taxon>Penicillium</taxon>
    </lineage>
</organism>
<dbReference type="STRING" id="1316194.A0A1Q5U5X6"/>
<protein>
    <submittedName>
        <fullName evidence="1">Uncharacterized protein</fullName>
    </submittedName>
</protein>
<comment type="caution">
    <text evidence="1">The sequence shown here is derived from an EMBL/GenBank/DDBJ whole genome shotgun (WGS) entry which is preliminary data.</text>
</comment>
<dbReference type="Proteomes" id="UP000186955">
    <property type="component" value="Unassembled WGS sequence"/>
</dbReference>
<gene>
    <name evidence="1" type="ORF">PENSUB_5755</name>
</gene>
<sequence length="244" mass="27820">MESPPRNTTQISDGVEPTAEAGLCVDEASEAKDTLHRVQFEFVSLIPDRVARSHAMKMYWRQKKGGRERQEKKWNENQRPILPLLVKKTSELQQRVPEELGLQEVTLGLAMHADEIHSHLKTDTISPFRDIWMPLDLSNPASFNGIMAHAAAHLSQIQYKEGNQDSLEFKTDAIESVNKWLSDPATALNDEVFAAVLRLFTFERHWGTSERSDLHKNGLRQMVEARGGYKTFETNWKLQLALSV</sequence>
<dbReference type="InterPro" id="IPR021858">
    <property type="entry name" value="Fun_TF"/>
</dbReference>
<dbReference type="Pfam" id="PF11951">
    <property type="entry name" value="Fungal_trans_2"/>
    <property type="match status" value="1"/>
</dbReference>
<keyword evidence="2" id="KW-1185">Reference proteome</keyword>
<name>A0A1Q5U5X6_9EURO</name>
<evidence type="ECO:0000313" key="2">
    <source>
        <dbReference type="Proteomes" id="UP000186955"/>
    </source>
</evidence>
<dbReference type="AlphaFoldDB" id="A0A1Q5U5X6"/>
<proteinExistence type="predicted"/>
<dbReference type="EMBL" id="MNBE01000576">
    <property type="protein sequence ID" value="OKP07882.1"/>
    <property type="molecule type" value="Genomic_DNA"/>
</dbReference>